<dbReference type="InterPro" id="IPR051930">
    <property type="entry name" value="FNR_type-1"/>
</dbReference>
<dbReference type="Gene3D" id="3.40.50.80">
    <property type="entry name" value="Nucleotide-binding domain of ferredoxin-NADP reductase (FNR) module"/>
    <property type="match status" value="1"/>
</dbReference>
<accession>A0A4Q0M738</accession>
<dbReference type="InterPro" id="IPR039261">
    <property type="entry name" value="FNR_nucleotide-bd"/>
</dbReference>
<dbReference type="GO" id="GO:0042167">
    <property type="term" value="P:heme catabolic process"/>
    <property type="evidence" value="ECO:0007669"/>
    <property type="project" value="TreeGrafter"/>
</dbReference>
<dbReference type="AlphaFoldDB" id="A0A4Q0M738"/>
<keyword evidence="2" id="KW-1185">Reference proteome</keyword>
<evidence type="ECO:0000313" key="1">
    <source>
        <dbReference type="EMBL" id="RXF68506.1"/>
    </source>
</evidence>
<evidence type="ECO:0000313" key="2">
    <source>
        <dbReference type="Proteomes" id="UP000289708"/>
    </source>
</evidence>
<dbReference type="EMBL" id="RYFI01000025">
    <property type="protein sequence ID" value="RXF68506.1"/>
    <property type="molecule type" value="Genomic_DNA"/>
</dbReference>
<gene>
    <name evidence="1" type="ORF">EK403_19625</name>
</gene>
<dbReference type="Proteomes" id="UP000289708">
    <property type="component" value="Unassembled WGS sequence"/>
</dbReference>
<feature type="non-terminal residue" evidence="1">
    <location>
        <position position="1"/>
    </location>
</feature>
<dbReference type="GO" id="GO:0034599">
    <property type="term" value="P:cellular response to oxidative stress"/>
    <property type="evidence" value="ECO:0007669"/>
    <property type="project" value="TreeGrafter"/>
</dbReference>
<proteinExistence type="predicted"/>
<dbReference type="SUPFAM" id="SSF52343">
    <property type="entry name" value="Ferredoxin reductase-like, C-terminal NADP-linked domain"/>
    <property type="match status" value="1"/>
</dbReference>
<dbReference type="PANTHER" id="PTHR47878">
    <property type="entry name" value="OXIDOREDUCTASE FAD/NAD(P)-BINDING DOMAIN PROTEIN"/>
    <property type="match status" value="1"/>
</dbReference>
<dbReference type="PANTHER" id="PTHR47878:SF1">
    <property type="entry name" value="FLAVODOXIN_FERREDOXIN--NADP REDUCTASE"/>
    <property type="match status" value="1"/>
</dbReference>
<protein>
    <submittedName>
        <fullName evidence="1">Ferredoxin--NADP reductase</fullName>
    </submittedName>
</protein>
<name>A0A4Q0M738_9HYPH</name>
<reference evidence="1 2" key="1">
    <citation type="submission" date="2018-12" db="EMBL/GenBank/DDBJ databases">
        <title>bacterium Hansschlegelia zhihuaiae S113.</title>
        <authorList>
            <person name="He J."/>
        </authorList>
    </citation>
    <scope>NUCLEOTIDE SEQUENCE [LARGE SCALE GENOMIC DNA]</scope>
    <source>
        <strain evidence="1 2">S 113</strain>
    </source>
</reference>
<comment type="caution">
    <text evidence="1">The sequence shown here is derived from an EMBL/GenBank/DDBJ whole genome shotgun (WGS) entry which is preliminary data.</text>
</comment>
<sequence length="49" mass="5673">MSPERDRFMLCGSPDMIRDTKDMLLERGYEEGNHGEAGHFVIEKAFVEK</sequence>
<organism evidence="1 2">
    <name type="scientific">Hansschlegelia zhihuaiae</name>
    <dbReference type="NCBI Taxonomy" id="405005"/>
    <lineage>
        <taxon>Bacteria</taxon>
        <taxon>Pseudomonadati</taxon>
        <taxon>Pseudomonadota</taxon>
        <taxon>Alphaproteobacteria</taxon>
        <taxon>Hyphomicrobiales</taxon>
        <taxon>Methylopilaceae</taxon>
        <taxon>Hansschlegelia</taxon>
    </lineage>
</organism>